<keyword evidence="6 12" id="KW-0547">Nucleotide-binding</keyword>
<feature type="binding site" evidence="12">
    <location>
        <position position="144"/>
    </location>
    <ligand>
        <name>substrate</name>
    </ligand>
</feature>
<keyword evidence="12" id="KW-0963">Cytoplasm</keyword>
<dbReference type="Gene3D" id="3.40.1190.20">
    <property type="match status" value="1"/>
</dbReference>
<feature type="binding site" evidence="12">
    <location>
        <position position="295"/>
    </location>
    <ligand>
        <name>K(+)</name>
        <dbReference type="ChEBI" id="CHEBI:29103"/>
    </ligand>
</feature>
<dbReference type="GO" id="GO:0046872">
    <property type="term" value="F:metal ion binding"/>
    <property type="evidence" value="ECO:0007669"/>
    <property type="project" value="UniProtKB-KW"/>
</dbReference>
<dbReference type="OrthoDB" id="415590at2759"/>
<comment type="subcellular location">
    <subcellularLocation>
        <location evidence="12">Cytoplasm</location>
    </subcellularLocation>
    <subcellularLocation>
        <location evidence="12">Nucleus</location>
    </subcellularLocation>
</comment>
<dbReference type="EC" id="2.7.1.15" evidence="2 12"/>
<keyword evidence="11 12" id="KW-0119">Carbohydrate metabolism</keyword>
<dbReference type="AlphaFoldDB" id="A0A9P8NZJ9"/>
<sequence length="306" mass="32510">MITVIGSLNYDLVTFSRRCPRAGETLQGEQLEEHLGGKGLNEAIATARLSVAKGHVRMWGNVGDDEHGKKMVAALKEASVDTGLVSVLPGVSSGSATIIVETESGENRIIIIPGANGELKPSDEQLAENFKDSQPGDFVVLQNEFPGVRKVIEWLHANKPDVSVVYNPSPVRESLLDPELLNKVAYLVVNEGEAEQITGRSGGEKDLLAALHQLLPRPTLIITLGGRGCIFQSGETVESVAGVKVRSVVDTTGAGDTFLGAVVSQLYFGADLARAVEFATAAASVVIQRKGAAESIPEYSRIALRN</sequence>
<feature type="binding site" evidence="12">
    <location>
        <begin position="9"/>
        <end position="11"/>
    </location>
    <ligand>
        <name>substrate</name>
    </ligand>
</feature>
<comment type="function">
    <text evidence="12">Catalyzes the phosphorylation of ribose at O-5 in a reaction requiring ATP and magnesium. The resulting D-ribose-5-phosphate can then be used either for sythesis of nucleotides, histidine, and tryptophan, or as a component of the pentose phosphate pathway.</text>
</comment>
<proteinExistence type="inferred from homology"/>
<comment type="activity regulation">
    <text evidence="12">Activated by a monovalent cation that binds near, but not in, the active site. The most likely occupant of the site in vivo is potassium. Ion binding induces a conformational change that may alter substrate affinity.</text>
</comment>
<evidence type="ECO:0000256" key="4">
    <source>
        <dbReference type="ARBA" id="ARBA00022679"/>
    </source>
</evidence>
<organism evidence="14 15">
    <name type="scientific">Ogataea polymorpha</name>
    <dbReference type="NCBI Taxonomy" id="460523"/>
    <lineage>
        <taxon>Eukaryota</taxon>
        <taxon>Fungi</taxon>
        <taxon>Dikarya</taxon>
        <taxon>Ascomycota</taxon>
        <taxon>Saccharomycotina</taxon>
        <taxon>Pichiomycetes</taxon>
        <taxon>Pichiales</taxon>
        <taxon>Pichiaceae</taxon>
        <taxon>Ogataea</taxon>
    </lineage>
</organism>
<dbReference type="InterPro" id="IPR011611">
    <property type="entry name" value="PfkB_dom"/>
</dbReference>
<feature type="domain" description="Carbohydrate kinase PfkB" evidence="13">
    <location>
        <begin position="2"/>
        <end position="297"/>
    </location>
</feature>
<dbReference type="SUPFAM" id="SSF53613">
    <property type="entry name" value="Ribokinase-like"/>
    <property type="match status" value="1"/>
</dbReference>
<feature type="binding site" evidence="12">
    <location>
        <position position="256"/>
    </location>
    <ligand>
        <name>substrate</name>
    </ligand>
</feature>
<evidence type="ECO:0000256" key="11">
    <source>
        <dbReference type="ARBA" id="ARBA00023277"/>
    </source>
</evidence>
<keyword evidence="4 12" id="KW-0808">Transferase</keyword>
<feature type="binding site" evidence="12">
    <location>
        <position position="190"/>
    </location>
    <ligand>
        <name>ATP</name>
        <dbReference type="ChEBI" id="CHEBI:30616"/>
    </ligand>
</feature>
<feature type="binding site" evidence="12">
    <location>
        <begin position="255"/>
        <end position="256"/>
    </location>
    <ligand>
        <name>ATP</name>
        <dbReference type="ChEBI" id="CHEBI:30616"/>
    </ligand>
</feature>
<evidence type="ECO:0000256" key="1">
    <source>
        <dbReference type="ARBA" id="ARBA00005380"/>
    </source>
</evidence>
<evidence type="ECO:0000256" key="5">
    <source>
        <dbReference type="ARBA" id="ARBA00022723"/>
    </source>
</evidence>
<reference evidence="14" key="1">
    <citation type="journal article" date="2021" name="Open Biol.">
        <title>Shared evolutionary footprints suggest mitochondrial oxidative damage underlies multiple complex I losses in fungi.</title>
        <authorList>
            <person name="Schikora-Tamarit M.A."/>
            <person name="Marcet-Houben M."/>
            <person name="Nosek J."/>
            <person name="Gabaldon T."/>
        </authorList>
    </citation>
    <scope>NUCLEOTIDE SEQUENCE</scope>
    <source>
        <strain evidence="14">NCAIM Y.01608</strain>
    </source>
</reference>
<evidence type="ECO:0000256" key="12">
    <source>
        <dbReference type="HAMAP-Rule" id="MF_03215"/>
    </source>
</evidence>
<evidence type="ECO:0000256" key="7">
    <source>
        <dbReference type="ARBA" id="ARBA00022777"/>
    </source>
</evidence>
<evidence type="ECO:0000313" key="14">
    <source>
        <dbReference type="EMBL" id="KAH3662803.1"/>
    </source>
</evidence>
<feature type="binding site" evidence="12">
    <location>
        <position position="289"/>
    </location>
    <ligand>
        <name>K(+)</name>
        <dbReference type="ChEBI" id="CHEBI:29103"/>
    </ligand>
</feature>
<feature type="binding site" evidence="12">
    <location>
        <position position="250"/>
    </location>
    <ligand>
        <name>K(+)</name>
        <dbReference type="ChEBI" id="CHEBI:29103"/>
    </ligand>
</feature>
<dbReference type="PROSITE" id="PS00584">
    <property type="entry name" value="PFKB_KINASES_2"/>
    <property type="match status" value="1"/>
</dbReference>
<dbReference type="PRINTS" id="PR00990">
    <property type="entry name" value="RIBOKINASE"/>
</dbReference>
<keyword evidence="8 12" id="KW-0067">ATP-binding</keyword>
<comment type="catalytic activity">
    <reaction evidence="12">
        <text>D-ribose + ATP = D-ribose 5-phosphate + ADP + H(+)</text>
        <dbReference type="Rhea" id="RHEA:13697"/>
        <dbReference type="ChEBI" id="CHEBI:15378"/>
        <dbReference type="ChEBI" id="CHEBI:30616"/>
        <dbReference type="ChEBI" id="CHEBI:47013"/>
        <dbReference type="ChEBI" id="CHEBI:78346"/>
        <dbReference type="ChEBI" id="CHEBI:456216"/>
        <dbReference type="EC" id="2.7.1.15"/>
    </reaction>
</comment>
<feature type="binding site" evidence="12">
    <location>
        <position position="252"/>
    </location>
    <ligand>
        <name>K(+)</name>
        <dbReference type="ChEBI" id="CHEBI:29103"/>
    </ligand>
</feature>
<keyword evidence="5 12" id="KW-0479">Metal-binding</keyword>
<evidence type="ECO:0000256" key="10">
    <source>
        <dbReference type="ARBA" id="ARBA00022958"/>
    </source>
</evidence>
<evidence type="ECO:0000259" key="13">
    <source>
        <dbReference type="Pfam" id="PF00294"/>
    </source>
</evidence>
<comment type="cofactor">
    <cofactor evidence="12">
        <name>Mg(2+)</name>
        <dbReference type="ChEBI" id="CHEBI:18420"/>
    </cofactor>
    <text evidence="12">Requires a divalent cation, most likely magnesium in vivo, as an electrophilic catalyst to aid phosphoryl group transfer. It is the chelate of the metal and the nucleotide that is the actual substrate.</text>
</comment>
<dbReference type="InterPro" id="IPR011877">
    <property type="entry name" value="Ribokinase"/>
</dbReference>
<dbReference type="GO" id="GO:0005737">
    <property type="term" value="C:cytoplasm"/>
    <property type="evidence" value="ECO:0007669"/>
    <property type="project" value="UniProtKB-SubCell"/>
</dbReference>
<dbReference type="HAMAP" id="MF_01987">
    <property type="entry name" value="Ribokinase"/>
    <property type="match status" value="1"/>
</dbReference>
<name>A0A9P8NZJ9_9ASCO</name>
<protein>
    <recommendedName>
        <fullName evidence="3 12">Ribokinase</fullName>
        <shortName evidence="12">RK</shortName>
        <ecNumber evidence="2 12">2.7.1.15</ecNumber>
    </recommendedName>
</protein>
<dbReference type="GO" id="GO:0005634">
    <property type="term" value="C:nucleus"/>
    <property type="evidence" value="ECO:0007669"/>
    <property type="project" value="UniProtKB-SubCell"/>
</dbReference>
<evidence type="ECO:0000313" key="15">
    <source>
        <dbReference type="Proteomes" id="UP000788993"/>
    </source>
</evidence>
<evidence type="ECO:0000256" key="9">
    <source>
        <dbReference type="ARBA" id="ARBA00022842"/>
    </source>
</evidence>
<comment type="similarity">
    <text evidence="1">Belongs to the carbohydrate kinase pfkB family.</text>
</comment>
<dbReference type="InterPro" id="IPR002139">
    <property type="entry name" value="Ribo/fructo_kinase"/>
</dbReference>
<comment type="caution">
    <text evidence="12">Lacks conserved residue(s) required for the propagation of feature annotation.</text>
</comment>
<feature type="binding site" evidence="12">
    <location>
        <position position="291"/>
    </location>
    <ligand>
        <name>K(+)</name>
        <dbReference type="ChEBI" id="CHEBI:29103"/>
    </ligand>
</feature>
<dbReference type="GO" id="GO:0005524">
    <property type="term" value="F:ATP binding"/>
    <property type="evidence" value="ECO:0007669"/>
    <property type="project" value="UniProtKB-UniRule"/>
</dbReference>
<dbReference type="CDD" id="cd01174">
    <property type="entry name" value="ribokinase"/>
    <property type="match status" value="1"/>
</dbReference>
<feature type="binding site" evidence="12">
    <location>
        <begin position="223"/>
        <end position="228"/>
    </location>
    <ligand>
        <name>ATP</name>
        <dbReference type="ChEBI" id="CHEBI:30616"/>
    </ligand>
</feature>
<comment type="caution">
    <text evidence="14">The sequence shown here is derived from an EMBL/GenBank/DDBJ whole genome shotgun (WGS) entry which is preliminary data.</text>
</comment>
<evidence type="ECO:0000256" key="8">
    <source>
        <dbReference type="ARBA" id="ARBA00022840"/>
    </source>
</evidence>
<keyword evidence="9 12" id="KW-0460">Magnesium</keyword>
<dbReference type="Proteomes" id="UP000788993">
    <property type="component" value="Unassembled WGS sequence"/>
</dbReference>
<evidence type="ECO:0000256" key="6">
    <source>
        <dbReference type="ARBA" id="ARBA00022741"/>
    </source>
</evidence>
<feature type="binding site" evidence="12">
    <location>
        <position position="286"/>
    </location>
    <ligand>
        <name>K(+)</name>
        <dbReference type="ChEBI" id="CHEBI:29103"/>
    </ligand>
</feature>
<accession>A0A9P8NZJ9</accession>
<dbReference type="InterPro" id="IPR002173">
    <property type="entry name" value="Carboh/pur_kinase_PfkB_CS"/>
</dbReference>
<gene>
    <name evidence="12" type="primary">RBK1</name>
    <name evidence="14" type="ORF">OGATHE_004379</name>
</gene>
<keyword evidence="7 12" id="KW-0418">Kinase</keyword>
<dbReference type="InterPro" id="IPR029056">
    <property type="entry name" value="Ribokinase-like"/>
</dbReference>
<evidence type="ECO:0000256" key="2">
    <source>
        <dbReference type="ARBA" id="ARBA00012035"/>
    </source>
</evidence>
<dbReference type="PANTHER" id="PTHR10584:SF166">
    <property type="entry name" value="RIBOKINASE"/>
    <property type="match status" value="1"/>
</dbReference>
<reference evidence="14" key="2">
    <citation type="submission" date="2021-01" db="EMBL/GenBank/DDBJ databases">
        <authorList>
            <person name="Schikora-Tamarit M.A."/>
        </authorList>
    </citation>
    <scope>NUCLEOTIDE SEQUENCE</scope>
    <source>
        <strain evidence="14">NCAIM Y.01608</strain>
    </source>
</reference>
<dbReference type="PANTHER" id="PTHR10584">
    <property type="entry name" value="SUGAR KINASE"/>
    <property type="match status" value="1"/>
</dbReference>
<comment type="subunit">
    <text evidence="12">Homodimer.</text>
</comment>
<dbReference type="EMBL" id="JAEUBD010001266">
    <property type="protein sequence ID" value="KAH3662803.1"/>
    <property type="molecule type" value="Genomic_DNA"/>
</dbReference>
<feature type="binding site" evidence="12">
    <location>
        <begin position="37"/>
        <end position="41"/>
    </location>
    <ligand>
        <name>substrate</name>
    </ligand>
</feature>
<keyword evidence="15" id="KW-1185">Reference proteome</keyword>
<feature type="active site" description="Proton acceptor" evidence="12">
    <location>
        <position position="256"/>
    </location>
</feature>
<dbReference type="GO" id="GO:0004747">
    <property type="term" value="F:ribokinase activity"/>
    <property type="evidence" value="ECO:0007669"/>
    <property type="project" value="UniProtKB-UniRule"/>
</dbReference>
<keyword evidence="12" id="KW-0539">Nucleus</keyword>
<evidence type="ECO:0000256" key="3">
    <source>
        <dbReference type="ARBA" id="ARBA00016943"/>
    </source>
</evidence>
<comment type="similarity">
    <text evidence="12">Belongs to the carbohydrate kinase PfkB family. Ribokinase subfamily.</text>
</comment>
<dbReference type="GO" id="GO:0019303">
    <property type="term" value="P:D-ribose catabolic process"/>
    <property type="evidence" value="ECO:0007669"/>
    <property type="project" value="UniProtKB-UniRule"/>
</dbReference>
<dbReference type="Pfam" id="PF00294">
    <property type="entry name" value="PfkB"/>
    <property type="match status" value="1"/>
</dbReference>
<keyword evidence="10 12" id="KW-0630">Potassium</keyword>
<comment type="pathway">
    <text evidence="12">Carbohydrate metabolism; D-ribose degradation; D-ribose 5-phosphate from beta-D-ribopyranose: step 2/2.</text>
</comment>